<evidence type="ECO:0000313" key="2">
    <source>
        <dbReference type="EMBL" id="OUZ40068.1"/>
    </source>
</evidence>
<gene>
    <name evidence="2" type="ORF">CBM15_06015</name>
</gene>
<name>A0ABX3ZKK1_9BACL</name>
<protein>
    <submittedName>
        <fullName evidence="2">Uncharacterized protein</fullName>
    </submittedName>
</protein>
<proteinExistence type="predicted"/>
<sequence length="60" mass="6229">MQIDWNEGEATTAGTARGRAIGTKAKNGTSCGNAFVTNIVLASGPWKASDPEWKSTSETG</sequence>
<accession>A0ABX3ZKK1</accession>
<keyword evidence="3" id="KW-1185">Reference proteome</keyword>
<dbReference type="EMBL" id="NHNT01000002">
    <property type="protein sequence ID" value="OUZ40068.1"/>
    <property type="molecule type" value="Genomic_DNA"/>
</dbReference>
<feature type="region of interest" description="Disordered" evidence="1">
    <location>
        <begin position="1"/>
        <end position="29"/>
    </location>
</feature>
<evidence type="ECO:0000256" key="1">
    <source>
        <dbReference type="SAM" id="MobiDB-lite"/>
    </source>
</evidence>
<reference evidence="2 3" key="1">
    <citation type="journal article" date="2017" name="Int. J. Syst. Evol. Microbiol.">
        <title>Solibacillus kalamii sp. nov., isolated from a high-efficiency particulate arrestance filter system used in the International Space Station.</title>
        <authorList>
            <person name="Checinska Sielaff A."/>
            <person name="Kumar R.M."/>
            <person name="Pal D."/>
            <person name="Mayilraj S."/>
            <person name="Venkateswaran K."/>
        </authorList>
    </citation>
    <scope>NUCLEOTIDE SEQUENCE [LARGE SCALE GENOMIC DNA]</scope>
    <source>
        <strain evidence="2 3">ISSFR-015</strain>
    </source>
</reference>
<evidence type="ECO:0000313" key="3">
    <source>
        <dbReference type="Proteomes" id="UP000196594"/>
    </source>
</evidence>
<dbReference type="Proteomes" id="UP000196594">
    <property type="component" value="Unassembled WGS sequence"/>
</dbReference>
<feature type="compositionally biased region" description="Low complexity" evidence="1">
    <location>
        <begin position="8"/>
        <end position="23"/>
    </location>
</feature>
<comment type="caution">
    <text evidence="2">The sequence shown here is derived from an EMBL/GenBank/DDBJ whole genome shotgun (WGS) entry which is preliminary data.</text>
</comment>
<organism evidence="2 3">
    <name type="scientific">Solibacillus kalamii</name>
    <dbReference type="NCBI Taxonomy" id="1748298"/>
    <lineage>
        <taxon>Bacteria</taxon>
        <taxon>Bacillati</taxon>
        <taxon>Bacillota</taxon>
        <taxon>Bacilli</taxon>
        <taxon>Bacillales</taxon>
        <taxon>Caryophanaceae</taxon>
        <taxon>Solibacillus</taxon>
    </lineage>
</organism>